<dbReference type="PANTHER" id="PTHR21600">
    <property type="entry name" value="MITOCHONDRIAL RNA PSEUDOURIDINE SYNTHASE"/>
    <property type="match status" value="1"/>
</dbReference>
<evidence type="ECO:0000259" key="2">
    <source>
        <dbReference type="Pfam" id="PF00849"/>
    </source>
</evidence>
<sequence length="220" mass="23728">MPVMVDVIGEYSDFLVVHKPAGCDFHDSDAGPGFFNQVKAGLASDNLWPVHRLDKPTSGLLIMAKTKACAAALGEGFAQGTIHKQYLAVAANTVKKKQGKVVGDMVRARRGIWRLQRTQINPAIMQFTSASLIPGWRLFSLIPRTGRTHQLRVAMKSLGAPILGDTAYSGSSADRLYLHAYGLAFQYQGEDHQWRIIPNTGEAYSGPAFSAALSALAASG</sequence>
<dbReference type="Pfam" id="PF00849">
    <property type="entry name" value="PseudoU_synth_2"/>
    <property type="match status" value="1"/>
</dbReference>
<evidence type="ECO:0000313" key="3">
    <source>
        <dbReference type="EMBL" id="GAA4961228.1"/>
    </source>
</evidence>
<dbReference type="InterPro" id="IPR050188">
    <property type="entry name" value="RluA_PseudoU_synthase"/>
</dbReference>
<keyword evidence="4" id="KW-1185">Reference proteome</keyword>
<gene>
    <name evidence="3" type="ORF">GCM10025791_48410</name>
</gene>
<comment type="caution">
    <text evidence="3">The sequence shown here is derived from an EMBL/GenBank/DDBJ whole genome shotgun (WGS) entry which is preliminary data.</text>
</comment>
<evidence type="ECO:0000256" key="1">
    <source>
        <dbReference type="ARBA" id="ARBA00010876"/>
    </source>
</evidence>
<dbReference type="InterPro" id="IPR006145">
    <property type="entry name" value="PsdUridine_synth_RsuA/RluA"/>
</dbReference>
<dbReference type="Proteomes" id="UP001409585">
    <property type="component" value="Unassembled WGS sequence"/>
</dbReference>
<dbReference type="GO" id="GO:0000455">
    <property type="term" value="P:enzyme-directed rRNA pseudouridine synthesis"/>
    <property type="evidence" value="ECO:0007669"/>
    <property type="project" value="TreeGrafter"/>
</dbReference>
<dbReference type="GO" id="GO:0003723">
    <property type="term" value="F:RNA binding"/>
    <property type="evidence" value="ECO:0007669"/>
    <property type="project" value="InterPro"/>
</dbReference>
<evidence type="ECO:0000313" key="4">
    <source>
        <dbReference type="Proteomes" id="UP001409585"/>
    </source>
</evidence>
<dbReference type="InterPro" id="IPR020103">
    <property type="entry name" value="PsdUridine_synth_cat_dom_sf"/>
</dbReference>
<dbReference type="SUPFAM" id="SSF55120">
    <property type="entry name" value="Pseudouridine synthase"/>
    <property type="match status" value="1"/>
</dbReference>
<proteinExistence type="inferred from homology"/>
<dbReference type="GO" id="GO:0140098">
    <property type="term" value="F:catalytic activity, acting on RNA"/>
    <property type="evidence" value="ECO:0007669"/>
    <property type="project" value="UniProtKB-ARBA"/>
</dbReference>
<name>A0AAV3UAG8_9ALTE</name>
<dbReference type="GO" id="GO:0009982">
    <property type="term" value="F:pseudouridine synthase activity"/>
    <property type="evidence" value="ECO:0007669"/>
    <property type="project" value="InterPro"/>
</dbReference>
<reference evidence="4" key="1">
    <citation type="journal article" date="2019" name="Int. J. Syst. Evol. Microbiol.">
        <title>The Global Catalogue of Microorganisms (GCM) 10K type strain sequencing project: providing services to taxonomists for standard genome sequencing and annotation.</title>
        <authorList>
            <consortium name="The Broad Institute Genomics Platform"/>
            <consortium name="The Broad Institute Genome Sequencing Center for Infectious Disease"/>
            <person name="Wu L."/>
            <person name="Ma J."/>
        </authorList>
    </citation>
    <scope>NUCLEOTIDE SEQUENCE [LARGE SCALE GENOMIC DNA]</scope>
    <source>
        <strain evidence="4">JCM 19134</strain>
    </source>
</reference>
<dbReference type="Gene3D" id="3.30.2350.10">
    <property type="entry name" value="Pseudouridine synthase"/>
    <property type="match status" value="1"/>
</dbReference>
<dbReference type="InterPro" id="IPR006224">
    <property type="entry name" value="PsdUridine_synth_RluA-like_CS"/>
</dbReference>
<accession>A0AAV3UAG8</accession>
<comment type="similarity">
    <text evidence="1">Belongs to the pseudouridine synthase RluA family.</text>
</comment>
<dbReference type="PROSITE" id="PS01129">
    <property type="entry name" value="PSI_RLU"/>
    <property type="match status" value="1"/>
</dbReference>
<feature type="domain" description="Pseudouridine synthase RsuA/RluA-like" evidence="2">
    <location>
        <begin position="13"/>
        <end position="156"/>
    </location>
</feature>
<protein>
    <submittedName>
        <fullName evidence="3">TIGR01621 family pseudouridine synthase</fullName>
    </submittedName>
</protein>
<organism evidence="3 4">
    <name type="scientific">Halioxenophilus aromaticivorans</name>
    <dbReference type="NCBI Taxonomy" id="1306992"/>
    <lineage>
        <taxon>Bacteria</taxon>
        <taxon>Pseudomonadati</taxon>
        <taxon>Pseudomonadota</taxon>
        <taxon>Gammaproteobacteria</taxon>
        <taxon>Alteromonadales</taxon>
        <taxon>Alteromonadaceae</taxon>
        <taxon>Halioxenophilus</taxon>
    </lineage>
</organism>
<dbReference type="AlphaFoldDB" id="A0AAV3UAG8"/>
<dbReference type="EMBL" id="BAABLX010000080">
    <property type="protein sequence ID" value="GAA4961228.1"/>
    <property type="molecule type" value="Genomic_DNA"/>
</dbReference>
<dbReference type="PANTHER" id="PTHR21600:SF87">
    <property type="entry name" value="RNA PSEUDOURIDYLATE SYNTHASE DOMAIN-CONTAINING PROTEIN 1"/>
    <property type="match status" value="1"/>
</dbReference>
<dbReference type="CDD" id="cd02869">
    <property type="entry name" value="PseudoU_synth_RluA_like"/>
    <property type="match status" value="1"/>
</dbReference>